<name>A0A5R8NYH8_9NOCA</name>
<dbReference type="EMBL" id="VBUT01000002">
    <property type="protein sequence ID" value="TLF81348.1"/>
    <property type="molecule type" value="Genomic_DNA"/>
</dbReference>
<dbReference type="Gene3D" id="3.40.50.1820">
    <property type="entry name" value="alpha/beta hydrolase"/>
    <property type="match status" value="1"/>
</dbReference>
<dbReference type="PANTHER" id="PTHR48081">
    <property type="entry name" value="AB HYDROLASE SUPERFAMILY PROTEIN C4A8.06C"/>
    <property type="match status" value="1"/>
</dbReference>
<dbReference type="InterPro" id="IPR013094">
    <property type="entry name" value="AB_hydrolase_3"/>
</dbReference>
<proteinExistence type="inferred from homology"/>
<dbReference type="InterPro" id="IPR050300">
    <property type="entry name" value="GDXG_lipolytic_enzyme"/>
</dbReference>
<accession>A0A5R8NYH8</accession>
<evidence type="ECO:0000313" key="4">
    <source>
        <dbReference type="EMBL" id="TLF81348.1"/>
    </source>
</evidence>
<organism evidence="4 5">
    <name type="scientific">Nocardia cyriacigeorgica</name>
    <dbReference type="NCBI Taxonomy" id="135487"/>
    <lineage>
        <taxon>Bacteria</taxon>
        <taxon>Bacillati</taxon>
        <taxon>Actinomycetota</taxon>
        <taxon>Actinomycetes</taxon>
        <taxon>Mycobacteriales</taxon>
        <taxon>Nocardiaceae</taxon>
        <taxon>Nocardia</taxon>
    </lineage>
</organism>
<evidence type="ECO:0000313" key="5">
    <source>
        <dbReference type="Proteomes" id="UP000306378"/>
    </source>
</evidence>
<dbReference type="InterPro" id="IPR029058">
    <property type="entry name" value="AB_hydrolase_fold"/>
</dbReference>
<sequence length="323" mass="34621">MPRPVPRSASLRTRLAATGSVLSIRQINSLLPPTRWGIGAGRGLIATVMALGGPPVPGTTTMPVRAAGVRGEMVRAPGVPLGERVIYYVHGSGYVICSARTHRGLASRLSKETGLPVFVVDYRLAPEHRFPAAADDVAAGYRWLLANGYQAHNIVMGGDSAGCHLTLDLLLENARTGTAQPAGAFMFSPLMDLTLTAAEELDRRRPDPMAPAPVGRRMIALYTRHEPADSPRLRLTIPPAVTLPPLFVQAAAEEMLADDARHLWRMATATGNTCRLELWPGRIHVFQALPLLVPEATPALRRAAAFVTEALAAADAPIHEQVS</sequence>
<dbReference type="AlphaFoldDB" id="A0A5R8NYH8"/>
<keyword evidence="2 4" id="KW-0378">Hydrolase</keyword>
<evidence type="ECO:0000256" key="1">
    <source>
        <dbReference type="ARBA" id="ARBA00010515"/>
    </source>
</evidence>
<dbReference type="Pfam" id="PF07859">
    <property type="entry name" value="Abhydrolase_3"/>
    <property type="match status" value="1"/>
</dbReference>
<protein>
    <submittedName>
        <fullName evidence="4">Alpha/beta hydrolase</fullName>
    </submittedName>
</protein>
<dbReference type="GO" id="GO:0004806">
    <property type="term" value="F:triacylglycerol lipase activity"/>
    <property type="evidence" value="ECO:0007669"/>
    <property type="project" value="TreeGrafter"/>
</dbReference>
<dbReference type="SUPFAM" id="SSF53474">
    <property type="entry name" value="alpha/beta-Hydrolases"/>
    <property type="match status" value="1"/>
</dbReference>
<feature type="domain" description="Alpha/beta hydrolase fold-3" evidence="3">
    <location>
        <begin position="87"/>
        <end position="287"/>
    </location>
</feature>
<reference evidence="4 5" key="1">
    <citation type="submission" date="2019-05" db="EMBL/GenBank/DDBJ databases">
        <title>Genomes sequences of two Nocardia cyriacigeorgica environmental isolates, type strains Nocardia asteroides ATCC 19247 and Nocardia cyriacigeorgica DSM 44484.</title>
        <authorList>
            <person name="Vautrin F."/>
            <person name="Bergeron E."/>
            <person name="Dubost A."/>
            <person name="Abrouk D."/>
            <person name="Rodriguez Nava V."/>
            <person name="Pujic P."/>
        </authorList>
    </citation>
    <scope>NUCLEOTIDE SEQUENCE [LARGE SCALE GENOMIC DNA]</scope>
    <source>
        <strain evidence="4 5">EML 446</strain>
    </source>
</reference>
<dbReference type="Proteomes" id="UP000306378">
    <property type="component" value="Unassembled WGS sequence"/>
</dbReference>
<comment type="similarity">
    <text evidence="1">Belongs to the 'GDXG' lipolytic enzyme family.</text>
</comment>
<dbReference type="PANTHER" id="PTHR48081:SF30">
    <property type="entry name" value="ACETYL-HYDROLASE LIPR-RELATED"/>
    <property type="match status" value="1"/>
</dbReference>
<evidence type="ECO:0000256" key="2">
    <source>
        <dbReference type="ARBA" id="ARBA00022801"/>
    </source>
</evidence>
<evidence type="ECO:0000259" key="3">
    <source>
        <dbReference type="Pfam" id="PF07859"/>
    </source>
</evidence>
<comment type="caution">
    <text evidence="4">The sequence shown here is derived from an EMBL/GenBank/DDBJ whole genome shotgun (WGS) entry which is preliminary data.</text>
</comment>
<gene>
    <name evidence="4" type="ORF">FEK34_05205</name>
</gene>